<reference evidence="9 10" key="1">
    <citation type="journal article" date="2020" name="IScience">
        <title>Genome Sequencing of the Endangered Kingdonia uniflora (Circaeasteraceae, Ranunculales) Reveals Potential Mechanisms of Evolutionary Specialization.</title>
        <authorList>
            <person name="Sun Y."/>
            <person name="Deng T."/>
            <person name="Zhang A."/>
            <person name="Moore M.J."/>
            <person name="Landis J.B."/>
            <person name="Lin N."/>
            <person name="Zhang H."/>
            <person name="Zhang X."/>
            <person name="Huang J."/>
            <person name="Zhang X."/>
            <person name="Sun H."/>
            <person name="Wang H."/>
        </authorList>
    </citation>
    <scope>NUCLEOTIDE SEQUENCE [LARGE SCALE GENOMIC DNA]</scope>
    <source>
        <strain evidence="9">TB1705</strain>
        <tissue evidence="9">Leaf</tissue>
    </source>
</reference>
<dbReference type="GO" id="GO:0009723">
    <property type="term" value="P:response to ethylene"/>
    <property type="evidence" value="ECO:0007669"/>
    <property type="project" value="TreeGrafter"/>
</dbReference>
<evidence type="ECO:0000256" key="2">
    <source>
        <dbReference type="ARBA" id="ARBA00007911"/>
    </source>
</evidence>
<dbReference type="GO" id="GO:0003700">
    <property type="term" value="F:DNA-binding transcription factor activity"/>
    <property type="evidence" value="ECO:0007669"/>
    <property type="project" value="UniProtKB-UniRule"/>
</dbReference>
<evidence type="ECO:0000313" key="10">
    <source>
        <dbReference type="Proteomes" id="UP000541444"/>
    </source>
</evidence>
<keyword evidence="6 7" id="KW-0539">Nucleus</keyword>
<evidence type="ECO:0000313" key="9">
    <source>
        <dbReference type="EMBL" id="KAF6154599.1"/>
    </source>
</evidence>
<protein>
    <recommendedName>
        <fullName evidence="7">GAGA-binding transcriptional activator</fullName>
    </recommendedName>
</protein>
<evidence type="ECO:0000256" key="8">
    <source>
        <dbReference type="SAM" id="MobiDB-lite"/>
    </source>
</evidence>
<dbReference type="Pfam" id="PF06217">
    <property type="entry name" value="GAGA_bind"/>
    <property type="match status" value="1"/>
</dbReference>
<accession>A0A7J7MI47</accession>
<dbReference type="PANTHER" id="PTHR31421">
    <property type="entry name" value="PROTEIN BASIC PENTACYSTEINE3"/>
    <property type="match status" value="1"/>
</dbReference>
<comment type="caution">
    <text evidence="9">The sequence shown here is derived from an EMBL/GenBank/DDBJ whole genome shotgun (WGS) entry which is preliminary data.</text>
</comment>
<keyword evidence="3 7" id="KW-0805">Transcription regulation</keyword>
<dbReference type="OrthoDB" id="1883964at2759"/>
<evidence type="ECO:0000256" key="4">
    <source>
        <dbReference type="ARBA" id="ARBA00023125"/>
    </source>
</evidence>
<dbReference type="InterPro" id="IPR010409">
    <property type="entry name" value="GAGA-bd_tscrpt_act"/>
</dbReference>
<dbReference type="SMART" id="SM01226">
    <property type="entry name" value="GAGA_bind"/>
    <property type="match status" value="1"/>
</dbReference>
<dbReference type="GO" id="GO:0005634">
    <property type="term" value="C:nucleus"/>
    <property type="evidence" value="ECO:0007669"/>
    <property type="project" value="UniProtKB-SubCell"/>
</dbReference>
<comment type="function">
    <text evidence="7">Transcriptional regulator that specifically binds to GA-rich elements (GAGA-repeats) present in regulatory sequences of genes involved in developmental processes.</text>
</comment>
<comment type="subcellular location">
    <subcellularLocation>
        <location evidence="1 7">Nucleus</location>
    </subcellularLocation>
</comment>
<evidence type="ECO:0000256" key="6">
    <source>
        <dbReference type="ARBA" id="ARBA00023242"/>
    </source>
</evidence>
<comment type="similarity">
    <text evidence="2 7">Belongs to the BBR/BPC family.</text>
</comment>
<gene>
    <name evidence="9" type="ORF">GIB67_022334</name>
</gene>
<evidence type="ECO:0000256" key="5">
    <source>
        <dbReference type="ARBA" id="ARBA00023163"/>
    </source>
</evidence>
<dbReference type="EMBL" id="JACGCM010001484">
    <property type="protein sequence ID" value="KAF6154599.1"/>
    <property type="molecule type" value="Genomic_DNA"/>
</dbReference>
<evidence type="ECO:0000256" key="3">
    <source>
        <dbReference type="ARBA" id="ARBA00023015"/>
    </source>
</evidence>
<sequence length="300" mass="34020">MDGGGQRENGRYRQDLHCNKNIHSQWMIPPQMMKDHQALTMKFMGILHERDAAIQERNLALSEKKTALTERDMALLQRDQAVTDLKNTLMERDNAIAALEYRDGSAASTEGNNPQGQRGTKQIHHIYNTREMQVIDALPISTVVLEPIKPRQAKRAKEIKALSVRKPSKSNKETQDRSLGQTQFSIPKPEWKCQDLLNQVRFDETSVPTPGCSCTGAFQPCYKWGKGGWQSSCCTTTLSMHPLPVMPNKRHARLGGRKMSASVFSRLLNHLAQEGHDLSNPLDLKDHWSKHGTNRYITIR</sequence>
<keyword evidence="4 7" id="KW-0238">DNA-binding</keyword>
<name>A0A7J7MI47_9MAGN</name>
<evidence type="ECO:0000256" key="7">
    <source>
        <dbReference type="RuleBase" id="RU367160"/>
    </source>
</evidence>
<proteinExistence type="inferred from homology"/>
<dbReference type="GO" id="GO:0043565">
    <property type="term" value="F:sequence-specific DNA binding"/>
    <property type="evidence" value="ECO:0007669"/>
    <property type="project" value="TreeGrafter"/>
</dbReference>
<keyword evidence="5 7" id="KW-0804">Transcription</keyword>
<evidence type="ECO:0000256" key="1">
    <source>
        <dbReference type="ARBA" id="ARBA00004123"/>
    </source>
</evidence>
<dbReference type="PANTHER" id="PTHR31421:SF2">
    <property type="entry name" value="PROTEIN BASIC PENTACYSTEINE6"/>
    <property type="match status" value="1"/>
</dbReference>
<feature type="region of interest" description="Disordered" evidence="8">
    <location>
        <begin position="155"/>
        <end position="181"/>
    </location>
</feature>
<dbReference type="AlphaFoldDB" id="A0A7J7MI47"/>
<keyword evidence="10" id="KW-1185">Reference proteome</keyword>
<organism evidence="9 10">
    <name type="scientific">Kingdonia uniflora</name>
    <dbReference type="NCBI Taxonomy" id="39325"/>
    <lineage>
        <taxon>Eukaryota</taxon>
        <taxon>Viridiplantae</taxon>
        <taxon>Streptophyta</taxon>
        <taxon>Embryophyta</taxon>
        <taxon>Tracheophyta</taxon>
        <taxon>Spermatophyta</taxon>
        <taxon>Magnoliopsida</taxon>
        <taxon>Ranunculales</taxon>
        <taxon>Circaeasteraceae</taxon>
        <taxon>Kingdonia</taxon>
    </lineage>
</organism>
<dbReference type="Proteomes" id="UP000541444">
    <property type="component" value="Unassembled WGS sequence"/>
</dbReference>